<keyword evidence="2" id="KW-1185">Reference proteome</keyword>
<evidence type="ECO:0000313" key="2">
    <source>
        <dbReference type="Proteomes" id="UP000242188"/>
    </source>
</evidence>
<reference evidence="1 2" key="1">
    <citation type="journal article" date="2017" name="Nat. Ecol. Evol.">
        <title>Scallop genome provides insights into evolution of bilaterian karyotype and development.</title>
        <authorList>
            <person name="Wang S."/>
            <person name="Zhang J."/>
            <person name="Jiao W."/>
            <person name="Li J."/>
            <person name="Xun X."/>
            <person name="Sun Y."/>
            <person name="Guo X."/>
            <person name="Huan P."/>
            <person name="Dong B."/>
            <person name="Zhang L."/>
            <person name="Hu X."/>
            <person name="Sun X."/>
            <person name="Wang J."/>
            <person name="Zhao C."/>
            <person name="Wang Y."/>
            <person name="Wang D."/>
            <person name="Huang X."/>
            <person name="Wang R."/>
            <person name="Lv J."/>
            <person name="Li Y."/>
            <person name="Zhang Z."/>
            <person name="Liu B."/>
            <person name="Lu W."/>
            <person name="Hui Y."/>
            <person name="Liang J."/>
            <person name="Zhou Z."/>
            <person name="Hou R."/>
            <person name="Li X."/>
            <person name="Liu Y."/>
            <person name="Li H."/>
            <person name="Ning X."/>
            <person name="Lin Y."/>
            <person name="Zhao L."/>
            <person name="Xing Q."/>
            <person name="Dou J."/>
            <person name="Li Y."/>
            <person name="Mao J."/>
            <person name="Guo H."/>
            <person name="Dou H."/>
            <person name="Li T."/>
            <person name="Mu C."/>
            <person name="Jiang W."/>
            <person name="Fu Q."/>
            <person name="Fu X."/>
            <person name="Miao Y."/>
            <person name="Liu J."/>
            <person name="Yu Q."/>
            <person name="Li R."/>
            <person name="Liao H."/>
            <person name="Li X."/>
            <person name="Kong Y."/>
            <person name="Jiang Z."/>
            <person name="Chourrout D."/>
            <person name="Li R."/>
            <person name="Bao Z."/>
        </authorList>
    </citation>
    <scope>NUCLEOTIDE SEQUENCE [LARGE SCALE GENOMIC DNA]</scope>
    <source>
        <strain evidence="1 2">PY_sf001</strain>
    </source>
</reference>
<sequence length="193" mass="22191">MELERRIPDSRIMMARSIGHPRGHKIRFTSNGQIPYRYDRSRSNLSTSLPFSRETSFEIERPQSHGASKIVINIATSFMKRDQKGRGDRSSWRYLPSLPNVTSPRSTSRDSHLRMSNNTTKYHKIMGAPGKPIPNVFRKVNYDNPVPCVSPVHLSDEKHSRIANWVRDTNTALLPDYDELEPTYESLPAIIEQ</sequence>
<name>A0A210Q734_MIZYE</name>
<proteinExistence type="predicted"/>
<dbReference type="Proteomes" id="UP000242188">
    <property type="component" value="Unassembled WGS sequence"/>
</dbReference>
<gene>
    <name evidence="1" type="ORF">KP79_PYT17848</name>
</gene>
<accession>A0A210Q734</accession>
<dbReference type="AlphaFoldDB" id="A0A210Q734"/>
<comment type="caution">
    <text evidence="1">The sequence shown here is derived from an EMBL/GenBank/DDBJ whole genome shotgun (WGS) entry which is preliminary data.</text>
</comment>
<dbReference type="EMBL" id="NEDP02004753">
    <property type="protein sequence ID" value="OWF44544.1"/>
    <property type="molecule type" value="Genomic_DNA"/>
</dbReference>
<organism evidence="1 2">
    <name type="scientific">Mizuhopecten yessoensis</name>
    <name type="common">Japanese scallop</name>
    <name type="synonym">Patinopecten yessoensis</name>
    <dbReference type="NCBI Taxonomy" id="6573"/>
    <lineage>
        <taxon>Eukaryota</taxon>
        <taxon>Metazoa</taxon>
        <taxon>Spiralia</taxon>
        <taxon>Lophotrochozoa</taxon>
        <taxon>Mollusca</taxon>
        <taxon>Bivalvia</taxon>
        <taxon>Autobranchia</taxon>
        <taxon>Pteriomorphia</taxon>
        <taxon>Pectinida</taxon>
        <taxon>Pectinoidea</taxon>
        <taxon>Pectinidae</taxon>
        <taxon>Mizuhopecten</taxon>
    </lineage>
</organism>
<evidence type="ECO:0000313" key="1">
    <source>
        <dbReference type="EMBL" id="OWF44544.1"/>
    </source>
</evidence>
<protein>
    <submittedName>
        <fullName evidence="1">Uncharacterized protein</fullName>
    </submittedName>
</protein>